<gene>
    <name evidence="2" type="ORF">KCG34_23760</name>
</gene>
<dbReference type="CDD" id="cd00143">
    <property type="entry name" value="PP2Cc"/>
    <property type="match status" value="1"/>
</dbReference>
<dbReference type="Pfam" id="PF00481">
    <property type="entry name" value="PP2C"/>
    <property type="match status" value="1"/>
</dbReference>
<evidence type="ECO:0000313" key="3">
    <source>
        <dbReference type="Proteomes" id="UP000676409"/>
    </source>
</evidence>
<dbReference type="GO" id="GO:0004722">
    <property type="term" value="F:protein serine/threonine phosphatase activity"/>
    <property type="evidence" value="ECO:0007669"/>
    <property type="project" value="InterPro"/>
</dbReference>
<sequence>MAMSFRFQSAARTHIGCVRRRNEDAFVDRPKDRLWAVADGMGGHQGGALASGLIVQALSDMPSARSEHSLVDATREQLGRVNRTLVERAAQLDPGSVIGSTAVVLIADGSRFTCLWAGDSRCYVFRQGELRRLSHDHSVVQELIDSGELSPEDARTSRRANVITRAVGVYPELEVDQVEGEVEASDLYLLCSDGLTGMMEDEEIAALLQGYDLDAAADGLIGATLDRGARDNVTVVLIRADQSSDS</sequence>
<evidence type="ECO:0000259" key="1">
    <source>
        <dbReference type="PROSITE" id="PS51746"/>
    </source>
</evidence>
<dbReference type="PROSITE" id="PS51746">
    <property type="entry name" value="PPM_2"/>
    <property type="match status" value="1"/>
</dbReference>
<accession>A0A975FZW1</accession>
<dbReference type="SUPFAM" id="SSF81606">
    <property type="entry name" value="PP2C-like"/>
    <property type="match status" value="1"/>
</dbReference>
<reference evidence="2" key="1">
    <citation type="submission" date="2021-04" db="EMBL/GenBank/DDBJ databases">
        <title>The complete genome sequence of Caulobacter sp. S6.</title>
        <authorList>
            <person name="Tang Y."/>
            <person name="Ouyang W."/>
            <person name="Liu Q."/>
            <person name="Huang B."/>
            <person name="Guo Z."/>
            <person name="Lei P."/>
        </authorList>
    </citation>
    <scope>NUCLEOTIDE SEQUENCE</scope>
    <source>
        <strain evidence="2">S6</strain>
    </source>
</reference>
<keyword evidence="3" id="KW-1185">Reference proteome</keyword>
<dbReference type="SMART" id="SM00331">
    <property type="entry name" value="PP2C_SIG"/>
    <property type="match status" value="1"/>
</dbReference>
<dbReference type="AlphaFoldDB" id="A0A975FZW1"/>
<dbReference type="InterPro" id="IPR001932">
    <property type="entry name" value="PPM-type_phosphatase-like_dom"/>
</dbReference>
<feature type="domain" description="PPM-type phosphatase" evidence="1">
    <location>
        <begin position="9"/>
        <end position="240"/>
    </location>
</feature>
<name>A0A975FZW1_9CAUL</name>
<dbReference type="EMBL" id="CP073078">
    <property type="protein sequence ID" value="QUD88014.1"/>
    <property type="molecule type" value="Genomic_DNA"/>
</dbReference>
<organism evidence="2 3">
    <name type="scientific">Phenylobacterium montanum</name>
    <dbReference type="NCBI Taxonomy" id="2823693"/>
    <lineage>
        <taxon>Bacteria</taxon>
        <taxon>Pseudomonadati</taxon>
        <taxon>Pseudomonadota</taxon>
        <taxon>Alphaproteobacteria</taxon>
        <taxon>Caulobacterales</taxon>
        <taxon>Caulobacteraceae</taxon>
        <taxon>Phenylobacterium</taxon>
    </lineage>
</organism>
<protein>
    <submittedName>
        <fullName evidence="2">Serine/threonine-protein phosphatase</fullName>
    </submittedName>
</protein>
<dbReference type="PANTHER" id="PTHR13832">
    <property type="entry name" value="PROTEIN PHOSPHATASE 2C"/>
    <property type="match status" value="1"/>
</dbReference>
<dbReference type="InterPro" id="IPR036457">
    <property type="entry name" value="PPM-type-like_dom_sf"/>
</dbReference>
<proteinExistence type="predicted"/>
<dbReference type="SMART" id="SM00332">
    <property type="entry name" value="PP2Cc"/>
    <property type="match status" value="1"/>
</dbReference>
<dbReference type="InterPro" id="IPR015655">
    <property type="entry name" value="PP2C"/>
</dbReference>
<dbReference type="Gene3D" id="3.60.40.10">
    <property type="entry name" value="PPM-type phosphatase domain"/>
    <property type="match status" value="1"/>
</dbReference>
<evidence type="ECO:0000313" key="2">
    <source>
        <dbReference type="EMBL" id="QUD88014.1"/>
    </source>
</evidence>
<dbReference type="Proteomes" id="UP000676409">
    <property type="component" value="Chromosome"/>
</dbReference>
<dbReference type="RefSeq" id="WP_211938065.1">
    <property type="nucleotide sequence ID" value="NZ_CP073078.1"/>
</dbReference>
<dbReference type="KEGG" id="caul:KCG34_23760"/>
<dbReference type="PANTHER" id="PTHR13832:SF827">
    <property type="entry name" value="PROTEIN PHOSPHATASE 1L"/>
    <property type="match status" value="1"/>
</dbReference>